<organism evidence="10 11">
    <name type="scientific">Tritrichomonas musculus</name>
    <dbReference type="NCBI Taxonomy" id="1915356"/>
    <lineage>
        <taxon>Eukaryota</taxon>
        <taxon>Metamonada</taxon>
        <taxon>Parabasalia</taxon>
        <taxon>Tritrichomonadida</taxon>
        <taxon>Tritrichomonadidae</taxon>
        <taxon>Tritrichomonas</taxon>
    </lineage>
</organism>
<evidence type="ECO:0000256" key="5">
    <source>
        <dbReference type="ARBA" id="ARBA00022989"/>
    </source>
</evidence>
<sequence length="529" mass="58677">MINVNEDNKSLKEMHKSVSIVHLVCISFFYVCAGPFGQGEAIAAGGAKWTFIFTIIVPIVFSIPLALISSEQASRFPACGGCAEWGLILGKFVGTLNTYVRTLCSIFDNAIYPVMVFDYLIALIPKMNRSIYKFIVVLVSNSLVLFLNISGLETVGSVSFILTIIIILPILLFFFFGASKITADKIFADKPSKYGPVDWPLLLSTLIWQYSGFDTIAALSEETKNPKRSFPIALSITIVLVTLVYLLPTISGLSVEPDLDKWKSSAFSEISKKLPHCENGWLSICISVAGIFSALSLLNIAISCTGRETYASALLDSFPFSSFLARLDNNMKHQPLPIVSLTFMSLMTIPFSFFDFSILVEWSGLLTVIQQMIQIASFIALRSPSMVERMKREQAELRQRAGIVDSQSSEQDIIRIELPNSDEDDDENESKNENSNENDFVEDLSNKFIIPGGWFGVAIVCLPLLAISVFLCIVQGWISLLACSIMIAGLFLIKEIEIEVRKFIEIDRAHSPNDAQTMNEDTHDIAEII</sequence>
<evidence type="ECO:0000256" key="1">
    <source>
        <dbReference type="ARBA" id="ARBA00004651"/>
    </source>
</evidence>
<evidence type="ECO:0000256" key="3">
    <source>
        <dbReference type="ARBA" id="ARBA00022475"/>
    </source>
</evidence>
<dbReference type="PANTHER" id="PTHR45826:SF2">
    <property type="entry name" value="AMINO ACID TRANSPORTER"/>
    <property type="match status" value="1"/>
</dbReference>
<dbReference type="Pfam" id="PF13520">
    <property type="entry name" value="AA_permease_2"/>
    <property type="match status" value="1"/>
</dbReference>
<feature type="transmembrane region" description="Helical" evidence="9">
    <location>
        <begin position="336"/>
        <end position="356"/>
    </location>
</feature>
<feature type="transmembrane region" description="Helical" evidence="9">
    <location>
        <begin position="362"/>
        <end position="381"/>
    </location>
</feature>
<keyword evidence="6 9" id="KW-0472">Membrane</keyword>
<keyword evidence="3" id="KW-1003">Cell membrane</keyword>
<comment type="subcellular location">
    <subcellularLocation>
        <location evidence="1">Cell membrane</location>
        <topology evidence="1">Multi-pass membrane protein</topology>
    </subcellularLocation>
</comment>
<keyword evidence="5 9" id="KW-1133">Transmembrane helix</keyword>
<dbReference type="Gene3D" id="1.20.1740.10">
    <property type="entry name" value="Amino acid/polyamine transporter I"/>
    <property type="match status" value="1"/>
</dbReference>
<evidence type="ECO:0000256" key="9">
    <source>
        <dbReference type="SAM" id="Phobius"/>
    </source>
</evidence>
<evidence type="ECO:0000256" key="2">
    <source>
        <dbReference type="ARBA" id="ARBA00022448"/>
    </source>
</evidence>
<dbReference type="Proteomes" id="UP001470230">
    <property type="component" value="Unassembled WGS sequence"/>
</dbReference>
<reference evidence="10 11" key="1">
    <citation type="submission" date="2024-04" db="EMBL/GenBank/DDBJ databases">
        <title>Tritrichomonas musculus Genome.</title>
        <authorList>
            <person name="Alves-Ferreira E."/>
            <person name="Grigg M."/>
            <person name="Lorenzi H."/>
            <person name="Galac M."/>
        </authorList>
    </citation>
    <scope>NUCLEOTIDE SEQUENCE [LARGE SCALE GENOMIC DNA]</scope>
    <source>
        <strain evidence="10 11">EAF2021</strain>
    </source>
</reference>
<evidence type="ECO:0000256" key="7">
    <source>
        <dbReference type="ARBA" id="ARBA00024041"/>
    </source>
</evidence>
<comment type="similarity">
    <text evidence="7">Belongs to the amino acid-polyamine-organocation (APC) superfamily. Polyamine:cation symporter (PHS) (TC 2.A.3.12) family.</text>
</comment>
<name>A0ABR2JRL4_9EUKA</name>
<feature type="transmembrane region" description="Helical" evidence="9">
    <location>
        <begin position="131"/>
        <end position="149"/>
    </location>
</feature>
<evidence type="ECO:0000313" key="10">
    <source>
        <dbReference type="EMBL" id="KAK8881382.1"/>
    </source>
</evidence>
<dbReference type="EMBL" id="JAPFFF010000010">
    <property type="protein sequence ID" value="KAK8881382.1"/>
    <property type="molecule type" value="Genomic_DNA"/>
</dbReference>
<evidence type="ECO:0000256" key="4">
    <source>
        <dbReference type="ARBA" id="ARBA00022692"/>
    </source>
</evidence>
<evidence type="ECO:0000256" key="8">
    <source>
        <dbReference type="SAM" id="MobiDB-lite"/>
    </source>
</evidence>
<feature type="transmembrane region" description="Helical" evidence="9">
    <location>
        <begin position="448"/>
        <end position="471"/>
    </location>
</feature>
<evidence type="ECO:0008006" key="12">
    <source>
        <dbReference type="Google" id="ProtNLM"/>
    </source>
</evidence>
<proteinExistence type="inferred from homology"/>
<feature type="region of interest" description="Disordered" evidence="8">
    <location>
        <begin position="417"/>
        <end position="438"/>
    </location>
</feature>
<accession>A0ABR2JRL4</accession>
<feature type="transmembrane region" description="Helical" evidence="9">
    <location>
        <begin position="155"/>
        <end position="176"/>
    </location>
</feature>
<evidence type="ECO:0000313" key="11">
    <source>
        <dbReference type="Proteomes" id="UP001470230"/>
    </source>
</evidence>
<dbReference type="InterPro" id="IPR044566">
    <property type="entry name" value="RMV1-like"/>
</dbReference>
<comment type="caution">
    <text evidence="10">The sequence shown here is derived from an EMBL/GenBank/DDBJ whole genome shotgun (WGS) entry which is preliminary data.</text>
</comment>
<dbReference type="PANTHER" id="PTHR45826">
    <property type="entry name" value="POLYAMINE TRANSPORTER PUT1"/>
    <property type="match status" value="1"/>
</dbReference>
<gene>
    <name evidence="10" type="ORF">M9Y10_004118</name>
</gene>
<keyword evidence="4 9" id="KW-0812">Transmembrane</keyword>
<dbReference type="InterPro" id="IPR002293">
    <property type="entry name" value="AA/rel_permease1"/>
</dbReference>
<protein>
    <recommendedName>
        <fullName evidence="12">Amino acid permease family protein</fullName>
    </recommendedName>
</protein>
<feature type="transmembrane region" description="Helical" evidence="9">
    <location>
        <begin position="232"/>
        <end position="255"/>
    </location>
</feature>
<feature type="transmembrane region" description="Helical" evidence="9">
    <location>
        <begin position="49"/>
        <end position="68"/>
    </location>
</feature>
<evidence type="ECO:0000256" key="6">
    <source>
        <dbReference type="ARBA" id="ARBA00023136"/>
    </source>
</evidence>
<feature type="transmembrane region" description="Helical" evidence="9">
    <location>
        <begin position="477"/>
        <end position="493"/>
    </location>
</feature>
<keyword evidence="11" id="KW-1185">Reference proteome</keyword>
<keyword evidence="2" id="KW-0813">Transport</keyword>
<feature type="transmembrane region" description="Helical" evidence="9">
    <location>
        <begin position="281"/>
        <end position="302"/>
    </location>
</feature>
<feature type="transmembrane region" description="Helical" evidence="9">
    <location>
        <begin position="20"/>
        <end position="37"/>
    </location>
</feature>